<evidence type="ECO:0000313" key="8">
    <source>
        <dbReference type="Proteomes" id="UP000192276"/>
    </source>
</evidence>
<feature type="transmembrane region" description="Helical" evidence="6">
    <location>
        <begin position="12"/>
        <end position="34"/>
    </location>
</feature>
<comment type="caution">
    <text evidence="7">The sequence shown here is derived from an EMBL/GenBank/DDBJ whole genome shotgun (WGS) entry which is preliminary data.</text>
</comment>
<feature type="transmembrane region" description="Helical" evidence="6">
    <location>
        <begin position="189"/>
        <end position="207"/>
    </location>
</feature>
<feature type="transmembrane region" description="Helical" evidence="6">
    <location>
        <begin position="403"/>
        <end position="426"/>
    </location>
</feature>
<feature type="transmembrane region" description="Helical" evidence="6">
    <location>
        <begin position="438"/>
        <end position="457"/>
    </location>
</feature>
<feature type="transmembrane region" description="Helical" evidence="6">
    <location>
        <begin position="313"/>
        <end position="332"/>
    </location>
</feature>
<keyword evidence="8" id="KW-1185">Reference proteome</keyword>
<dbReference type="STRING" id="550983.A4R26_04055"/>
<protein>
    <submittedName>
        <fullName evidence="7">Polysaccharide biosynthesis protein</fullName>
    </submittedName>
</protein>
<evidence type="ECO:0000256" key="3">
    <source>
        <dbReference type="ARBA" id="ARBA00022692"/>
    </source>
</evidence>
<dbReference type="AlphaFoldDB" id="A0A1V9FJS9"/>
<name>A0A1V9FJS9_9BACT</name>
<dbReference type="OrthoDB" id="9814608at2"/>
<dbReference type="Proteomes" id="UP000192276">
    <property type="component" value="Unassembled WGS sequence"/>
</dbReference>
<feature type="transmembrane region" description="Helical" evidence="6">
    <location>
        <begin position="276"/>
        <end position="293"/>
    </location>
</feature>
<dbReference type="InterPro" id="IPR050833">
    <property type="entry name" value="Poly_Biosynth_Transport"/>
</dbReference>
<reference evidence="8" key="1">
    <citation type="submission" date="2016-04" db="EMBL/GenBank/DDBJ databases">
        <authorList>
            <person name="Chen L."/>
            <person name="Zhuang W."/>
            <person name="Wang G."/>
        </authorList>
    </citation>
    <scope>NUCLEOTIDE SEQUENCE [LARGE SCALE GENOMIC DNA]</scope>
    <source>
        <strain evidence="8">208</strain>
    </source>
</reference>
<dbReference type="RefSeq" id="WP_081166240.1">
    <property type="nucleotide sequence ID" value="NZ_LWBP01000188.1"/>
</dbReference>
<evidence type="ECO:0000256" key="5">
    <source>
        <dbReference type="ARBA" id="ARBA00023136"/>
    </source>
</evidence>
<feature type="transmembrane region" description="Helical" evidence="6">
    <location>
        <begin position="148"/>
        <end position="169"/>
    </location>
</feature>
<keyword evidence="4 6" id="KW-1133">Transmembrane helix</keyword>
<feature type="transmembrane region" description="Helical" evidence="6">
    <location>
        <begin position="79"/>
        <end position="101"/>
    </location>
</feature>
<dbReference type="Pfam" id="PF01943">
    <property type="entry name" value="Polysacc_synt"/>
    <property type="match status" value="1"/>
</dbReference>
<keyword evidence="3 6" id="KW-0812">Transmembrane</keyword>
<comment type="subcellular location">
    <subcellularLocation>
        <location evidence="1">Cell membrane</location>
        <topology evidence="1">Multi-pass membrane protein</topology>
    </subcellularLocation>
</comment>
<proteinExistence type="predicted"/>
<evidence type="ECO:0000256" key="2">
    <source>
        <dbReference type="ARBA" id="ARBA00022475"/>
    </source>
</evidence>
<keyword evidence="2" id="KW-1003">Cell membrane</keyword>
<feature type="transmembrane region" description="Helical" evidence="6">
    <location>
        <begin position="344"/>
        <end position="367"/>
    </location>
</feature>
<feature type="transmembrane region" description="Helical" evidence="6">
    <location>
        <begin position="46"/>
        <end position="67"/>
    </location>
</feature>
<feature type="transmembrane region" description="Helical" evidence="6">
    <location>
        <begin position="228"/>
        <end position="245"/>
    </location>
</feature>
<feature type="transmembrane region" description="Helical" evidence="6">
    <location>
        <begin position="379"/>
        <end position="397"/>
    </location>
</feature>
<feature type="transmembrane region" description="Helical" evidence="6">
    <location>
        <begin position="463"/>
        <end position="482"/>
    </location>
</feature>
<dbReference type="PANTHER" id="PTHR30250:SF11">
    <property type="entry name" value="O-ANTIGEN TRANSPORTER-RELATED"/>
    <property type="match status" value="1"/>
</dbReference>
<evidence type="ECO:0000256" key="6">
    <source>
        <dbReference type="SAM" id="Phobius"/>
    </source>
</evidence>
<evidence type="ECO:0000256" key="1">
    <source>
        <dbReference type="ARBA" id="ARBA00004651"/>
    </source>
</evidence>
<evidence type="ECO:0000313" key="7">
    <source>
        <dbReference type="EMBL" id="OQP58633.1"/>
    </source>
</evidence>
<evidence type="ECO:0000256" key="4">
    <source>
        <dbReference type="ARBA" id="ARBA00022989"/>
    </source>
</evidence>
<gene>
    <name evidence="7" type="ORF">A4R26_04055</name>
</gene>
<dbReference type="GO" id="GO:0005886">
    <property type="term" value="C:plasma membrane"/>
    <property type="evidence" value="ECO:0007669"/>
    <property type="project" value="UniProtKB-SubCell"/>
</dbReference>
<dbReference type="PANTHER" id="PTHR30250">
    <property type="entry name" value="PST FAMILY PREDICTED COLANIC ACID TRANSPORTER"/>
    <property type="match status" value="1"/>
</dbReference>
<feature type="transmembrane region" description="Helical" evidence="6">
    <location>
        <begin position="117"/>
        <end position="136"/>
    </location>
</feature>
<keyword evidence="5 6" id="KW-0472">Membrane</keyword>
<organism evidence="7 8">
    <name type="scientific">Niastella populi</name>
    <dbReference type="NCBI Taxonomy" id="550983"/>
    <lineage>
        <taxon>Bacteria</taxon>
        <taxon>Pseudomonadati</taxon>
        <taxon>Bacteroidota</taxon>
        <taxon>Chitinophagia</taxon>
        <taxon>Chitinophagales</taxon>
        <taxon>Chitinophagaceae</taxon>
        <taxon>Niastella</taxon>
    </lineage>
</organism>
<accession>A0A1V9FJS9</accession>
<dbReference type="InterPro" id="IPR002797">
    <property type="entry name" value="Polysacc_synth"/>
</dbReference>
<sequence>MSGIKKLAGQTLWYGVSSIFARFLNYLLTPYLTLKLSGSGFGEMSLVYAAIPFLNTLFLFGVETAYFRYVQKDEYKNEIYNTLSISIFTSTLSLCALLMIFNKSFAHLISIQDHPEYVTLSAFIIAFDALSALPFARLRHEGRPMKFAFVRVSGIILNIGIIYFFLSVCPRLLEKNPNSPLLLIYNKDFGVGYILLANVIQSFYQLVVLKKELFAFDWKFNFPMWKEVMLYALPLAIAGFAGMINETFDRIMLGWWAPVQSVQAARFEVGTYSACYKLSILITLFIQAFRMGAEPFFFKQSQQDDAPRTYARVMKFFVITITLMFLVVALYLDIWKHFIQNEAMWKGLTVVPILLFANMFLGIYYNLSIWYKLSQKTSAGAWITFIGAGITLLINALFIPRFSYMACAWATFFCYGIMMAVSYVWGQKKYPIPYATKKLCAYMVIVAILYFIHHAVIGWWPNVWVNFTLATLLTLGYLVFILRVERKEFSRLPYVGKLIYKII</sequence>
<dbReference type="EMBL" id="LWBP01000188">
    <property type="protein sequence ID" value="OQP58633.1"/>
    <property type="molecule type" value="Genomic_DNA"/>
</dbReference>